<dbReference type="GO" id="GO:0006259">
    <property type="term" value="P:DNA metabolic process"/>
    <property type="evidence" value="ECO:0007669"/>
    <property type="project" value="InterPro"/>
</dbReference>
<name>A0A9P0GRV1_PHYSR</name>
<dbReference type="OrthoDB" id="5377392at2759"/>
<dbReference type="Gene3D" id="1.10.10.10">
    <property type="entry name" value="Winged helix-like DNA-binding domain superfamily/Winged helix DNA-binding domain"/>
    <property type="match status" value="1"/>
</dbReference>
<keyword evidence="1" id="KW-0238">DNA-binding</keyword>
<dbReference type="PROSITE" id="PS52041">
    <property type="entry name" value="TOPO_IIB"/>
    <property type="match status" value="1"/>
</dbReference>
<feature type="active site" description="O-(5'-phospho-DNA)-tyrosine intermediate" evidence="1">
    <location>
        <position position="188"/>
    </location>
</feature>
<dbReference type="GO" id="GO:0005524">
    <property type="term" value="F:ATP binding"/>
    <property type="evidence" value="ECO:0007669"/>
    <property type="project" value="InterPro"/>
</dbReference>
<dbReference type="GO" id="GO:0003918">
    <property type="term" value="F:DNA topoisomerase type II (double strand cut, ATP-hydrolyzing) activity"/>
    <property type="evidence" value="ECO:0007669"/>
    <property type="project" value="UniProtKB-UniRule"/>
</dbReference>
<evidence type="ECO:0000313" key="4">
    <source>
        <dbReference type="Proteomes" id="UP001153712"/>
    </source>
</evidence>
<proteinExistence type="inferred from homology"/>
<reference evidence="3" key="1">
    <citation type="submission" date="2022-01" db="EMBL/GenBank/DDBJ databases">
        <authorList>
            <person name="King R."/>
        </authorList>
    </citation>
    <scope>NUCLEOTIDE SEQUENCE</scope>
</reference>
<gene>
    <name evidence="3" type="ORF">PHYEVI_LOCUS155</name>
</gene>
<feature type="non-terminal residue" evidence="3">
    <location>
        <position position="196"/>
    </location>
</feature>
<dbReference type="InterPro" id="IPR013049">
    <property type="entry name" value="Spo11/TopoVI_A_N"/>
</dbReference>
<evidence type="ECO:0000313" key="3">
    <source>
        <dbReference type="EMBL" id="CAH1137988.1"/>
    </source>
</evidence>
<keyword evidence="1" id="KW-0413">Isomerase</keyword>
<keyword evidence="4" id="KW-1185">Reference proteome</keyword>
<dbReference type="EMBL" id="OU900094">
    <property type="protein sequence ID" value="CAH1137988.1"/>
    <property type="molecule type" value="Genomic_DNA"/>
</dbReference>
<accession>A0A9P0GRV1</accession>
<feature type="domain" description="Spo11/DNA topoisomerase VI subunit A N-terminal" evidence="2">
    <location>
        <begin position="160"/>
        <end position="189"/>
    </location>
</feature>
<dbReference type="Proteomes" id="UP001153712">
    <property type="component" value="Chromosome 1"/>
</dbReference>
<comment type="similarity">
    <text evidence="1">Belongs to the TOP6A family.</text>
</comment>
<comment type="catalytic activity">
    <reaction evidence="1">
        <text>ATP-dependent breakage, passage and rejoining of double-stranded DNA.</text>
        <dbReference type="EC" id="5.6.2.2"/>
    </reaction>
</comment>
<dbReference type="GO" id="GO:0005694">
    <property type="term" value="C:chromosome"/>
    <property type="evidence" value="ECO:0007669"/>
    <property type="project" value="InterPro"/>
</dbReference>
<dbReference type="InterPro" id="IPR036388">
    <property type="entry name" value="WH-like_DNA-bd_sf"/>
</dbReference>
<evidence type="ECO:0000256" key="1">
    <source>
        <dbReference type="PROSITE-ProRule" id="PRU01385"/>
    </source>
</evidence>
<evidence type="ECO:0000259" key="2">
    <source>
        <dbReference type="Pfam" id="PF04406"/>
    </source>
</evidence>
<protein>
    <recommendedName>
        <fullName evidence="2">Spo11/DNA topoisomerase VI subunit A N-terminal domain-containing protein</fullName>
    </recommendedName>
</protein>
<organism evidence="3 4">
    <name type="scientific">Phyllotreta striolata</name>
    <name type="common">Striped flea beetle</name>
    <name type="synonym">Crioceris striolata</name>
    <dbReference type="NCBI Taxonomy" id="444603"/>
    <lineage>
        <taxon>Eukaryota</taxon>
        <taxon>Metazoa</taxon>
        <taxon>Ecdysozoa</taxon>
        <taxon>Arthropoda</taxon>
        <taxon>Hexapoda</taxon>
        <taxon>Insecta</taxon>
        <taxon>Pterygota</taxon>
        <taxon>Neoptera</taxon>
        <taxon>Endopterygota</taxon>
        <taxon>Coleoptera</taxon>
        <taxon>Polyphaga</taxon>
        <taxon>Cucujiformia</taxon>
        <taxon>Chrysomeloidea</taxon>
        <taxon>Chrysomelidae</taxon>
        <taxon>Galerucinae</taxon>
        <taxon>Alticini</taxon>
        <taxon>Phyllotreta</taxon>
    </lineage>
</organism>
<dbReference type="Pfam" id="PF04406">
    <property type="entry name" value="TP6A_N"/>
    <property type="match status" value="1"/>
</dbReference>
<dbReference type="GO" id="GO:0003677">
    <property type="term" value="F:DNA binding"/>
    <property type="evidence" value="ECO:0007669"/>
    <property type="project" value="UniProtKB-UniRule"/>
</dbReference>
<keyword evidence="1" id="KW-0799">Topoisomerase</keyword>
<sequence>MIYRLKKMNIVNDRCSLSELSNKIIENRPKITPEKDSKLSSILTRFTSASSVSSAISSDSSTLNESQRFVRSNLYQHLNDDKLISHCKEIRFSDCDKSFVVSKIRSIFHRVFDDLSNGTHPVLKYRKQSYENCVLKDERLQFKSENSAVSIINSALKSSRFKLILLILKKIAVLLESNTTVTKRELYYQIKDFNFT</sequence>
<dbReference type="AlphaFoldDB" id="A0A9P0GRV1"/>